<proteinExistence type="predicted"/>
<reference evidence="1 2" key="1">
    <citation type="submission" date="2020-03" db="EMBL/GenBank/DDBJ databases">
        <authorList>
            <person name="Wang L."/>
            <person name="He N."/>
            <person name="Li Y."/>
            <person name="Fang Y."/>
            <person name="Zhang F."/>
        </authorList>
    </citation>
    <scope>NUCLEOTIDE SEQUENCE [LARGE SCALE GENOMIC DNA]</scope>
    <source>
        <strain evidence="1 2">36D10-4-7</strain>
    </source>
</reference>
<sequence>MTAGERAAAAARACVGARFRARGRDRAGGLDCVGVAACALRAAGWRGQVPEGYALRTGAPLAVPAGLAECDGAATGDVLLCRVAATQLHLLVRVPGGTVHADAAARRVVERPGAVPWPIVTAWRVAREEE</sequence>
<name>A0ABX1CIP1_9SPHN</name>
<accession>A0ABX1CIP1</accession>
<dbReference type="EMBL" id="JAAVJH010000002">
    <property type="protein sequence ID" value="NJR77869.1"/>
    <property type="molecule type" value="Genomic_DNA"/>
</dbReference>
<organism evidence="1 2">
    <name type="scientific">Sphingomonas corticis</name>
    <dbReference type="NCBI Taxonomy" id="2722791"/>
    <lineage>
        <taxon>Bacteria</taxon>
        <taxon>Pseudomonadati</taxon>
        <taxon>Pseudomonadota</taxon>
        <taxon>Alphaproteobacteria</taxon>
        <taxon>Sphingomonadales</taxon>
        <taxon>Sphingomonadaceae</taxon>
        <taxon>Sphingomonas</taxon>
    </lineage>
</organism>
<dbReference type="Proteomes" id="UP000732399">
    <property type="component" value="Unassembled WGS sequence"/>
</dbReference>
<gene>
    <name evidence="1" type="ORF">HBH26_04455</name>
</gene>
<dbReference type="RefSeq" id="WP_168133376.1">
    <property type="nucleotide sequence ID" value="NZ_JAAVJH010000002.1"/>
</dbReference>
<evidence type="ECO:0000313" key="1">
    <source>
        <dbReference type="EMBL" id="NJR77869.1"/>
    </source>
</evidence>
<protein>
    <submittedName>
        <fullName evidence="1">Peptidoglycan endopeptidase</fullName>
    </submittedName>
</protein>
<evidence type="ECO:0000313" key="2">
    <source>
        <dbReference type="Proteomes" id="UP000732399"/>
    </source>
</evidence>
<comment type="caution">
    <text evidence="1">The sequence shown here is derived from an EMBL/GenBank/DDBJ whole genome shotgun (WGS) entry which is preliminary data.</text>
</comment>
<keyword evidence="2" id="KW-1185">Reference proteome</keyword>